<dbReference type="InterPro" id="IPR039420">
    <property type="entry name" value="WalR-like"/>
</dbReference>
<dbReference type="InterPro" id="IPR000792">
    <property type="entry name" value="Tscrpt_reg_LuxR_C"/>
</dbReference>
<proteinExistence type="predicted"/>
<dbReference type="SUPFAM" id="SSF46894">
    <property type="entry name" value="C-terminal effector domain of the bipartite response regulators"/>
    <property type="match status" value="1"/>
</dbReference>
<evidence type="ECO:0000313" key="4">
    <source>
        <dbReference type="Proteomes" id="UP000780875"/>
    </source>
</evidence>
<dbReference type="PRINTS" id="PR00038">
    <property type="entry name" value="HTHLUXR"/>
</dbReference>
<dbReference type="Proteomes" id="UP000780875">
    <property type="component" value="Unassembled WGS sequence"/>
</dbReference>
<sequence length="318" mass="33230">MPSTPPTAGDLARAGEVTAALALLAAEADPSEPVLLLAVELDCRLARGELGEALGLGERLGPYLDQPDGAGAVAHHGRGELSAATGDPDLAGAHFARVARLVRPAEDDPGVLPWRVSAALAAVRAGRRAEGAALAREHLALARAVGSTYGTALGLRALATVDPRADHQALLREALALVATRPAARLAAQVRADLAGLLLLGAGPDGHLEALTLLRDAETYAAREQLWPLQGRVRRLLARLNQPSLAASRDRIALLTGTEQKVARLAAEGRSNREAAQELEVTVKAVEWHLSHVYRKLGIRSRVELPGALGLAVPLPLG</sequence>
<dbReference type="PROSITE" id="PS50043">
    <property type="entry name" value="HTH_LUXR_2"/>
    <property type="match status" value="1"/>
</dbReference>
<evidence type="ECO:0000256" key="1">
    <source>
        <dbReference type="ARBA" id="ARBA00023125"/>
    </source>
</evidence>
<evidence type="ECO:0000259" key="2">
    <source>
        <dbReference type="PROSITE" id="PS50043"/>
    </source>
</evidence>
<organism evidence="3 4">
    <name type="scientific">Nocardioides mangrovi</name>
    <dbReference type="NCBI Taxonomy" id="2874580"/>
    <lineage>
        <taxon>Bacteria</taxon>
        <taxon>Bacillati</taxon>
        <taxon>Actinomycetota</taxon>
        <taxon>Actinomycetes</taxon>
        <taxon>Propionibacteriales</taxon>
        <taxon>Nocardioidaceae</taxon>
        <taxon>Nocardioides</taxon>
    </lineage>
</organism>
<evidence type="ECO:0000313" key="3">
    <source>
        <dbReference type="EMBL" id="MBZ5738079.1"/>
    </source>
</evidence>
<comment type="caution">
    <text evidence="3">The sequence shown here is derived from an EMBL/GenBank/DDBJ whole genome shotgun (WGS) entry which is preliminary data.</text>
</comment>
<dbReference type="RefSeq" id="WP_224122452.1">
    <property type="nucleotide sequence ID" value="NZ_JAIQZJ010000003.1"/>
</dbReference>
<keyword evidence="4" id="KW-1185">Reference proteome</keyword>
<protein>
    <submittedName>
        <fullName evidence="3">LuxR C-terminal-related transcriptional regulator</fullName>
    </submittedName>
</protein>
<dbReference type="CDD" id="cd06170">
    <property type="entry name" value="LuxR_C_like"/>
    <property type="match status" value="1"/>
</dbReference>
<dbReference type="EMBL" id="JAIQZJ010000003">
    <property type="protein sequence ID" value="MBZ5738079.1"/>
    <property type="molecule type" value="Genomic_DNA"/>
</dbReference>
<gene>
    <name evidence="3" type="ORF">K8U61_07885</name>
</gene>
<name>A0ABS7UAS6_9ACTN</name>
<dbReference type="Pfam" id="PF00196">
    <property type="entry name" value="GerE"/>
    <property type="match status" value="1"/>
</dbReference>
<dbReference type="PANTHER" id="PTHR43214">
    <property type="entry name" value="TWO-COMPONENT RESPONSE REGULATOR"/>
    <property type="match status" value="1"/>
</dbReference>
<accession>A0ABS7UAS6</accession>
<dbReference type="Gene3D" id="1.10.10.10">
    <property type="entry name" value="Winged helix-like DNA-binding domain superfamily/Winged helix DNA-binding domain"/>
    <property type="match status" value="1"/>
</dbReference>
<dbReference type="InterPro" id="IPR036388">
    <property type="entry name" value="WH-like_DNA-bd_sf"/>
</dbReference>
<reference evidence="3 4" key="1">
    <citation type="submission" date="2021-09" db="EMBL/GenBank/DDBJ databases">
        <title>Whole genome sequence of Nocardioides sp. GBK3QG-3.</title>
        <authorList>
            <person name="Tuo L."/>
        </authorList>
    </citation>
    <scope>NUCLEOTIDE SEQUENCE [LARGE SCALE GENOMIC DNA]</scope>
    <source>
        <strain evidence="3 4">GBK3QG-3</strain>
    </source>
</reference>
<dbReference type="InterPro" id="IPR016032">
    <property type="entry name" value="Sig_transdc_resp-reg_C-effctor"/>
</dbReference>
<feature type="domain" description="HTH luxR-type" evidence="2">
    <location>
        <begin position="248"/>
        <end position="310"/>
    </location>
</feature>
<keyword evidence="1" id="KW-0238">DNA-binding</keyword>
<dbReference type="SMART" id="SM00421">
    <property type="entry name" value="HTH_LUXR"/>
    <property type="match status" value="1"/>
</dbReference>